<keyword evidence="3" id="KW-1185">Reference proteome</keyword>
<evidence type="ECO:0000259" key="1">
    <source>
        <dbReference type="Pfam" id="PF13480"/>
    </source>
</evidence>
<accession>A0ABT3RKI5</accession>
<keyword evidence="2" id="KW-0808">Transferase</keyword>
<name>A0ABT3RKI5_9BACT</name>
<comment type="caution">
    <text evidence="2">The sequence shown here is derived from an EMBL/GenBank/DDBJ whole genome shotgun (WGS) entry which is preliminary data.</text>
</comment>
<dbReference type="EC" id="2.3.1.-" evidence="2"/>
<dbReference type="InterPro" id="IPR038740">
    <property type="entry name" value="BioF2-like_GNAT_dom"/>
</dbReference>
<dbReference type="Pfam" id="PF13480">
    <property type="entry name" value="Acetyltransf_6"/>
    <property type="match status" value="1"/>
</dbReference>
<dbReference type="Proteomes" id="UP001207228">
    <property type="component" value="Unassembled WGS sequence"/>
</dbReference>
<dbReference type="EMBL" id="JAPFQO010000019">
    <property type="protein sequence ID" value="MCX2742204.1"/>
    <property type="molecule type" value="Genomic_DNA"/>
</dbReference>
<dbReference type="RefSeq" id="WP_266054439.1">
    <property type="nucleotide sequence ID" value="NZ_JAPFQO010000019.1"/>
</dbReference>
<dbReference type="SUPFAM" id="SSF55729">
    <property type="entry name" value="Acyl-CoA N-acyltransferases (Nat)"/>
    <property type="match status" value="1"/>
</dbReference>
<evidence type="ECO:0000313" key="3">
    <source>
        <dbReference type="Proteomes" id="UP001207228"/>
    </source>
</evidence>
<gene>
    <name evidence="2" type="ORF">OO017_19770</name>
</gene>
<evidence type="ECO:0000313" key="2">
    <source>
        <dbReference type="EMBL" id="MCX2742204.1"/>
    </source>
</evidence>
<organism evidence="2 3">
    <name type="scientific">Pontibacter anaerobius</name>
    <dbReference type="NCBI Taxonomy" id="2993940"/>
    <lineage>
        <taxon>Bacteria</taxon>
        <taxon>Pseudomonadati</taxon>
        <taxon>Bacteroidota</taxon>
        <taxon>Cytophagia</taxon>
        <taxon>Cytophagales</taxon>
        <taxon>Hymenobacteraceae</taxon>
        <taxon>Pontibacter</taxon>
    </lineage>
</organism>
<protein>
    <submittedName>
        <fullName evidence="2">GNAT family N-acetyltransferase</fullName>
        <ecNumber evidence="2">2.3.1.-</ecNumber>
    </submittedName>
</protein>
<dbReference type="InterPro" id="IPR016181">
    <property type="entry name" value="Acyl_CoA_acyltransferase"/>
</dbReference>
<sequence length="542" mass="61306">MEINDLNAVQAKQKEAIQLLTGGEVLELLRNKRFLTAWDELFQSCPWATIFQGKEYVTTWYSMYHKLFLPILVKAERGEKLVGLLALGKYCDGSGLIVGAGAKHAEYQTWLAEPSNGEEFVQSALYEIQKIFPKSDIHLKFLPDKTPLSWTKSNPIWRKTCVLRRFTQPLLLINEVSITKELRKKNRREKINRLNKLGKLKFERITDSLHFSSVINELITQNDFRKVAMYNIAYFEVDPLKKSFLLALFEQNLFHATVLKLNNQIIASNISIADRGWAHLWGLSSHAPSFGKYSPGILHFLLLGQQLAKEGYKVLDLTPGDDPYKYGLATEHAEAHELRISGSLPSYAKDMAIVLVWRYLGRLGINRKVLKYKLVKKVHRAKERFRVMLELGPVQLAKSLLYRPGSAGKQQATYQLWPATAPPPAQGGIRRDSLDDLLLYRPARAQVSRWEFLEEAMVRFETRQHSYTLAEEGRLLLCVWLGAPGAGPEEAAALQDLYCHPDGAGKLQAFLGAVAGEVAGTQKCRRVTISADTASKALSWLL</sequence>
<proteinExistence type="predicted"/>
<reference evidence="2 3" key="1">
    <citation type="submission" date="2022-11" db="EMBL/GenBank/DDBJ databases">
        <title>The characterization of three novel Bacteroidetes species and genomic analysis of their roles in tidal elemental geochemical cycles.</title>
        <authorList>
            <person name="Ma K.-J."/>
        </authorList>
    </citation>
    <scope>NUCLEOTIDE SEQUENCE [LARGE SCALE GENOMIC DNA]</scope>
    <source>
        <strain evidence="2 3">M82</strain>
    </source>
</reference>
<feature type="domain" description="BioF2-like acetyltransferase" evidence="1">
    <location>
        <begin position="183"/>
        <end position="325"/>
    </location>
</feature>
<keyword evidence="2" id="KW-0012">Acyltransferase</keyword>
<dbReference type="GO" id="GO:0016746">
    <property type="term" value="F:acyltransferase activity"/>
    <property type="evidence" value="ECO:0007669"/>
    <property type="project" value="UniProtKB-KW"/>
</dbReference>